<evidence type="ECO:0000259" key="7">
    <source>
        <dbReference type="PROSITE" id="PS51644"/>
    </source>
</evidence>
<dbReference type="InterPro" id="IPR002999">
    <property type="entry name" value="Tudor"/>
</dbReference>
<dbReference type="Pfam" id="PF00567">
    <property type="entry name" value="TUDOR"/>
    <property type="match status" value="1"/>
</dbReference>
<dbReference type="InterPro" id="IPR041966">
    <property type="entry name" value="LOTUS-like"/>
</dbReference>
<protein>
    <recommendedName>
        <fullName evidence="10">Tudor domain-containing protein 5</fullName>
    </recommendedName>
</protein>
<dbReference type="GO" id="GO:0030154">
    <property type="term" value="P:cell differentiation"/>
    <property type="evidence" value="ECO:0007669"/>
    <property type="project" value="UniProtKB-ARBA"/>
</dbReference>
<dbReference type="KEGG" id="clec:106672109"/>
<dbReference type="GO" id="GO:0005737">
    <property type="term" value="C:cytoplasm"/>
    <property type="evidence" value="ECO:0007669"/>
    <property type="project" value="UniProtKB-SubCell"/>
</dbReference>
<dbReference type="PANTHER" id="PTHR22948">
    <property type="entry name" value="TUDOR DOMAIN CONTAINING PROTEIN"/>
    <property type="match status" value="1"/>
</dbReference>
<dbReference type="EnsemblMetazoa" id="XM_014403267.2">
    <property type="protein sequence ID" value="XP_014258753.1"/>
    <property type="gene ID" value="LOC106672109"/>
</dbReference>
<feature type="compositionally biased region" description="Polar residues" evidence="5">
    <location>
        <begin position="138"/>
        <end position="148"/>
    </location>
</feature>
<dbReference type="SUPFAM" id="SSF63748">
    <property type="entry name" value="Tudor/PWWP/MBT"/>
    <property type="match status" value="1"/>
</dbReference>
<feature type="compositionally biased region" description="Low complexity" evidence="5">
    <location>
        <begin position="166"/>
        <end position="177"/>
    </location>
</feature>
<keyword evidence="2" id="KW-0963">Cytoplasm</keyword>
<evidence type="ECO:0000256" key="1">
    <source>
        <dbReference type="ARBA" id="ARBA00004496"/>
    </source>
</evidence>
<feature type="domain" description="HTH OST-type" evidence="7">
    <location>
        <begin position="305"/>
        <end position="379"/>
    </location>
</feature>
<feature type="domain" description="HTH OST-type" evidence="7">
    <location>
        <begin position="1"/>
        <end position="74"/>
    </location>
</feature>
<keyword evidence="3" id="KW-0677">Repeat</keyword>
<keyword evidence="4" id="KW-0744">Spermatogenesis</keyword>
<reference evidence="8" key="1">
    <citation type="submission" date="2022-01" db="UniProtKB">
        <authorList>
            <consortium name="EnsemblMetazoa"/>
        </authorList>
    </citation>
    <scope>IDENTIFICATION</scope>
</reference>
<evidence type="ECO:0000256" key="2">
    <source>
        <dbReference type="ARBA" id="ARBA00022490"/>
    </source>
</evidence>
<dbReference type="Pfam" id="PF12872">
    <property type="entry name" value="OST-HTH"/>
    <property type="match status" value="2"/>
</dbReference>
<feature type="region of interest" description="Disordered" evidence="5">
    <location>
        <begin position="129"/>
        <end position="194"/>
    </location>
</feature>
<dbReference type="InterPro" id="IPR050621">
    <property type="entry name" value="Tudor_domain_containing"/>
</dbReference>
<dbReference type="AlphaFoldDB" id="A0A8I6S8V9"/>
<dbReference type="PROSITE" id="PS51644">
    <property type="entry name" value="HTH_OST"/>
    <property type="match status" value="2"/>
</dbReference>
<name>A0A8I6S8V9_CIMLE</name>
<dbReference type="OMA" id="MCASPAK"/>
<feature type="compositionally biased region" description="Polar residues" evidence="5">
    <location>
        <begin position="178"/>
        <end position="192"/>
    </location>
</feature>
<evidence type="ECO:0000313" key="8">
    <source>
        <dbReference type="EnsemblMetazoa" id="XP_014258753.1"/>
    </source>
</evidence>
<dbReference type="EnsemblMetazoa" id="XM_014403266.2">
    <property type="protein sequence ID" value="XP_014258752.1"/>
    <property type="gene ID" value="LOC106672109"/>
</dbReference>
<accession>A0A8I6S8V9</accession>
<evidence type="ECO:0000259" key="6">
    <source>
        <dbReference type="PROSITE" id="PS50304"/>
    </source>
</evidence>
<dbReference type="RefSeq" id="XP_014258752.1">
    <property type="nucleotide sequence ID" value="XM_014403266.2"/>
</dbReference>
<evidence type="ECO:0000256" key="4">
    <source>
        <dbReference type="ARBA" id="ARBA00022871"/>
    </source>
</evidence>
<dbReference type="Gene3D" id="3.30.420.610">
    <property type="entry name" value="LOTUS domain-like"/>
    <property type="match status" value="3"/>
</dbReference>
<dbReference type="CDD" id="cd09972">
    <property type="entry name" value="LOTUS_TDRD_OSKAR"/>
    <property type="match status" value="1"/>
</dbReference>
<dbReference type="PANTHER" id="PTHR22948:SF76">
    <property type="entry name" value="FI20010P1-RELATED"/>
    <property type="match status" value="1"/>
</dbReference>
<proteinExistence type="predicted"/>
<keyword evidence="9" id="KW-1185">Reference proteome</keyword>
<dbReference type="Gene3D" id="2.40.50.90">
    <property type="match status" value="1"/>
</dbReference>
<evidence type="ECO:0000313" key="9">
    <source>
        <dbReference type="Proteomes" id="UP000494040"/>
    </source>
</evidence>
<dbReference type="InterPro" id="IPR035437">
    <property type="entry name" value="SNase_OB-fold_sf"/>
</dbReference>
<dbReference type="PROSITE" id="PS50304">
    <property type="entry name" value="TUDOR"/>
    <property type="match status" value="1"/>
</dbReference>
<organism evidence="8 9">
    <name type="scientific">Cimex lectularius</name>
    <name type="common">Bed bug</name>
    <name type="synonym">Acanthia lectularia</name>
    <dbReference type="NCBI Taxonomy" id="79782"/>
    <lineage>
        <taxon>Eukaryota</taxon>
        <taxon>Metazoa</taxon>
        <taxon>Ecdysozoa</taxon>
        <taxon>Arthropoda</taxon>
        <taxon>Hexapoda</taxon>
        <taxon>Insecta</taxon>
        <taxon>Pterygota</taxon>
        <taxon>Neoptera</taxon>
        <taxon>Paraneoptera</taxon>
        <taxon>Hemiptera</taxon>
        <taxon>Heteroptera</taxon>
        <taxon>Panheteroptera</taxon>
        <taxon>Cimicomorpha</taxon>
        <taxon>Cimicidae</taxon>
        <taxon>Cimex</taxon>
    </lineage>
</organism>
<sequence length="1027" mass="118778">MEQLKNEIKSLLTSSRRKRTSLDDLMRDYKDFVGRPLPFGQFGCRHPVDLLRQMSDVILIHHDPRFGFFMQPVNNSRSSHISDLIQNQRKTRGRATPQFFFNNSNLKYHYWQPKQRHFEKEEIYEGLKEESQDVKLAPTSTQSEPNNQTEKKVESGTMTSQSEKFTAGSTSKSSASTVLQPSVTSNCDSGNESDLIAKKKNRPKTDANISEFSSVKDVKIEEPEMSKICSRKCTYIQSASFKSGAKQGPNVTPHENSDNLYDLNDVSDFNCSPFDKVKCPTIKRPENVPSAVSLKDDLECTNDAISLKMKENFYKILENHPEGIPMSNFFSKYKEEFGIPLSTFSIGFTSPREMVMHYPNIFAYEKTKLCQEWILFDARINPKKRTKENDSTWLPIMVLDNLATIAQDFPEGIKGEEVLKKYSERYGTEINWSVLGFDTISSFLVRCPSIKTKLKGDECIVFPKNWGKKKSDTTVVQSALPTQDEMKYLWKQYFKEDVCDPTFSFKKMELPNQQHIKIIFSDIHSPKLFWIQFHESNYKLVKLMYDLNIFYDEYEEEYTLDHNVIKPGLACAIKFPCDERWHRAKIMSVVNDSTVRVYYVDYGTVMDTPVSDLRALHKNFSEFPMFAVSATMYGIAPLNESGYTAQAASYLFDQFSGKSLYAQIVKVNIDDPELELLLCDTSKEQDVNVNEMMINKGFAIWSAAKTVVKKEKRERILDESSVQMFYQLFPGWLYESDENTTKDISNATDALDTCVRNEIAPLNLENFSCCKRHILRAFFQSNPVKMCKMWNMIISRYSTQLEDTLLNTLLEEIDAKDFQDKLLLRSCTNGNSKSSKSELKNCLNTQQENFVLEENMTFYNEKKSTDNSNVHIEKKLQQHRGDLNTSQRKKHRKKKTILEAVIDDSGSKLCLVLFKNTVCVVYQQLISLFAKGVPEKLIDHRLQSQSLEPDLVQITLKAHPTLYEEIGKFCPAQKRDRKNLYLLPLKQARRFLEVIAPSFNKRPYETIEHLANDCHPDHEYWFETEEN</sequence>
<dbReference type="Gene3D" id="2.30.30.140">
    <property type="match status" value="1"/>
</dbReference>
<dbReference type="Proteomes" id="UP000494040">
    <property type="component" value="Unassembled WGS sequence"/>
</dbReference>
<comment type="subcellular location">
    <subcellularLocation>
        <location evidence="1">Cytoplasm</location>
    </subcellularLocation>
</comment>
<evidence type="ECO:0000256" key="5">
    <source>
        <dbReference type="SAM" id="MobiDB-lite"/>
    </source>
</evidence>
<dbReference type="InterPro" id="IPR025605">
    <property type="entry name" value="OST-HTH/LOTUS_dom"/>
</dbReference>
<feature type="domain" description="Tudor" evidence="6">
    <location>
        <begin position="564"/>
        <end position="623"/>
    </location>
</feature>
<dbReference type="SMART" id="SM00333">
    <property type="entry name" value="TUDOR"/>
    <property type="match status" value="1"/>
</dbReference>
<evidence type="ECO:0008006" key="10">
    <source>
        <dbReference type="Google" id="ProtNLM"/>
    </source>
</evidence>
<dbReference type="OrthoDB" id="6609929at2759"/>
<keyword evidence="4" id="KW-0221">Differentiation</keyword>
<dbReference type="GeneID" id="106672109"/>
<evidence type="ECO:0000256" key="3">
    <source>
        <dbReference type="ARBA" id="ARBA00022737"/>
    </source>
</evidence>
<dbReference type="GO" id="GO:0007283">
    <property type="term" value="P:spermatogenesis"/>
    <property type="evidence" value="ECO:0007669"/>
    <property type="project" value="UniProtKB-KW"/>
</dbReference>
<dbReference type="RefSeq" id="XP_014258753.1">
    <property type="nucleotide sequence ID" value="XM_014403267.2"/>
</dbReference>